<accession>A0ABV2BCN6</accession>
<feature type="transmembrane region" description="Helical" evidence="8">
    <location>
        <begin position="21"/>
        <end position="43"/>
    </location>
</feature>
<reference evidence="9" key="1">
    <citation type="submission" date="2024-06" db="EMBL/GenBank/DDBJ databases">
        <title>Vaginal Lactobacillus fatty acid response mechanisms reveal a metabolite-targeted strategy for bacterial vaginosis treatment.</title>
        <authorList>
            <person name="Zhu M."/>
            <person name="Blainey P.C."/>
            <person name="Bloom S.M."/>
            <person name="Kwon D.S."/>
        </authorList>
    </citation>
    <scope>NUCLEOTIDE SEQUENCE</scope>
    <source>
        <strain evidence="9">194_F1_1</strain>
    </source>
</reference>
<keyword evidence="7 8" id="KW-0472">Membrane</keyword>
<dbReference type="Gene3D" id="1.20.5.1030">
    <property type="entry name" value="Preprotein translocase secy subunit"/>
    <property type="match status" value="1"/>
</dbReference>
<evidence type="ECO:0000256" key="4">
    <source>
        <dbReference type="ARBA" id="ARBA00022927"/>
    </source>
</evidence>
<evidence type="ECO:0000256" key="6">
    <source>
        <dbReference type="ARBA" id="ARBA00023010"/>
    </source>
</evidence>
<dbReference type="InterPro" id="IPR001901">
    <property type="entry name" value="Translocase_SecE/Sec61-g"/>
</dbReference>
<keyword evidence="2" id="KW-0813">Transport</keyword>
<dbReference type="EMBL" id="JBETVU010000013">
    <property type="protein sequence ID" value="MES5150988.1"/>
    <property type="molecule type" value="Genomic_DNA"/>
</dbReference>
<keyword evidence="3 8" id="KW-0812">Transmembrane</keyword>
<organism evidence="9 10">
    <name type="scientific">Lactobacillus crispatus</name>
    <dbReference type="NCBI Taxonomy" id="47770"/>
    <lineage>
        <taxon>Bacteria</taxon>
        <taxon>Bacillati</taxon>
        <taxon>Bacillota</taxon>
        <taxon>Bacilli</taxon>
        <taxon>Lactobacillales</taxon>
        <taxon>Lactobacillaceae</taxon>
        <taxon>Lactobacillus</taxon>
    </lineage>
</organism>
<proteinExistence type="predicted"/>
<keyword evidence="6" id="KW-0811">Translocation</keyword>
<evidence type="ECO:0000256" key="3">
    <source>
        <dbReference type="ARBA" id="ARBA00022692"/>
    </source>
</evidence>
<dbReference type="Pfam" id="PF00584">
    <property type="entry name" value="SecE"/>
    <property type="match status" value="1"/>
</dbReference>
<comment type="caution">
    <text evidence="9">The sequence shown here is derived from an EMBL/GenBank/DDBJ whole genome shotgun (WGS) entry which is preliminary data.</text>
</comment>
<dbReference type="RefSeq" id="WP_133476451.1">
    <property type="nucleotide sequence ID" value="NZ_JBETVU010000013.1"/>
</dbReference>
<gene>
    <name evidence="9" type="ORF">ABVC42_14220</name>
</gene>
<evidence type="ECO:0000256" key="7">
    <source>
        <dbReference type="ARBA" id="ARBA00023136"/>
    </source>
</evidence>
<keyword evidence="10" id="KW-1185">Reference proteome</keyword>
<comment type="subcellular location">
    <subcellularLocation>
        <location evidence="1">Membrane</location>
    </subcellularLocation>
</comment>
<keyword evidence="4" id="KW-0653">Protein transport</keyword>
<sequence length="54" mass="6323">MNYLYEVKKTLKECTWAKLVPSIKVTSLIIGVMVAASVFYWAFDWTFQFLVTKL</sequence>
<dbReference type="InterPro" id="IPR038379">
    <property type="entry name" value="SecE_sf"/>
</dbReference>
<evidence type="ECO:0000256" key="5">
    <source>
        <dbReference type="ARBA" id="ARBA00022989"/>
    </source>
</evidence>
<protein>
    <submittedName>
        <fullName evidence="9">Preprotein translocase subunit SecE</fullName>
    </submittedName>
</protein>
<evidence type="ECO:0000313" key="10">
    <source>
        <dbReference type="Proteomes" id="UP001434419"/>
    </source>
</evidence>
<name>A0ABV2BCN6_9LACO</name>
<evidence type="ECO:0000256" key="8">
    <source>
        <dbReference type="SAM" id="Phobius"/>
    </source>
</evidence>
<evidence type="ECO:0000256" key="2">
    <source>
        <dbReference type="ARBA" id="ARBA00022448"/>
    </source>
</evidence>
<evidence type="ECO:0000256" key="1">
    <source>
        <dbReference type="ARBA" id="ARBA00004370"/>
    </source>
</evidence>
<keyword evidence="5 8" id="KW-1133">Transmembrane helix</keyword>
<dbReference type="Proteomes" id="UP001434419">
    <property type="component" value="Unassembled WGS sequence"/>
</dbReference>
<evidence type="ECO:0000313" key="9">
    <source>
        <dbReference type="EMBL" id="MES5150988.1"/>
    </source>
</evidence>